<evidence type="ECO:0000313" key="4">
    <source>
        <dbReference type="Proteomes" id="UP000594262"/>
    </source>
</evidence>
<feature type="compositionally biased region" description="Pro residues" evidence="1">
    <location>
        <begin position="119"/>
        <end position="129"/>
    </location>
</feature>
<dbReference type="PANTHER" id="PTHR10131:SF94">
    <property type="entry name" value="TNF RECEPTOR-ASSOCIATED FACTOR 4"/>
    <property type="match status" value="1"/>
</dbReference>
<dbReference type="PANTHER" id="PTHR10131">
    <property type="entry name" value="TNF RECEPTOR ASSOCIATED FACTOR"/>
    <property type="match status" value="1"/>
</dbReference>
<dbReference type="PROSITE" id="PS50144">
    <property type="entry name" value="MATH"/>
    <property type="match status" value="1"/>
</dbReference>
<name>A0A7M5X3I9_9CNID</name>
<keyword evidence="4" id="KW-1185">Reference proteome</keyword>
<proteinExistence type="predicted"/>
<feature type="region of interest" description="Disordered" evidence="1">
    <location>
        <begin position="1"/>
        <end position="62"/>
    </location>
</feature>
<sequence length="345" mass="39508">MMRSGSSNSNNVQQNSTTSSQHHHLQQHQQQHQQRKEHGNPSQQTIQLLKKQNAQMRQQISEQDQRELTLMETIRQLQATVENQNKRFEEFRSDVMEEFKSLKEQFSKVTLIEGASCPPSNPSRAPSPAPSESKQEADEDECMSPPTSPQPQENAESANNTVAVSKRNLFSLIKENRKYIDQLDLRLQLQDNTYYNGRILWRIEHFKSRRRQVLNGSINALHSAPSYTKSQEGYKFCLRMYPNGDGAGLGTHLSVFLVIMKSEYDNLLVWPFNHSVKFTLINQLNRSKDLIEKMAPEKSSASFQKPTKEMNVASGCPMFAHQACLEQDGYLVDDTLFLEVCVEQG</sequence>
<dbReference type="SMART" id="SM00061">
    <property type="entry name" value="MATH"/>
    <property type="match status" value="1"/>
</dbReference>
<evidence type="ECO:0000313" key="3">
    <source>
        <dbReference type="EnsemblMetazoa" id="CLYHEMP016702.1"/>
    </source>
</evidence>
<protein>
    <recommendedName>
        <fullName evidence="2">MATH domain-containing protein</fullName>
    </recommendedName>
</protein>
<organism evidence="3 4">
    <name type="scientific">Clytia hemisphaerica</name>
    <dbReference type="NCBI Taxonomy" id="252671"/>
    <lineage>
        <taxon>Eukaryota</taxon>
        <taxon>Metazoa</taxon>
        <taxon>Cnidaria</taxon>
        <taxon>Hydrozoa</taxon>
        <taxon>Hydroidolina</taxon>
        <taxon>Leptothecata</taxon>
        <taxon>Obeliida</taxon>
        <taxon>Clytiidae</taxon>
        <taxon>Clytia</taxon>
    </lineage>
</organism>
<reference evidence="3" key="1">
    <citation type="submission" date="2021-01" db="UniProtKB">
        <authorList>
            <consortium name="EnsemblMetazoa"/>
        </authorList>
    </citation>
    <scope>IDENTIFICATION</scope>
</reference>
<feature type="compositionally biased region" description="Low complexity" evidence="1">
    <location>
        <begin position="1"/>
        <end position="20"/>
    </location>
</feature>
<evidence type="ECO:0000256" key="1">
    <source>
        <dbReference type="SAM" id="MobiDB-lite"/>
    </source>
</evidence>
<dbReference type="RefSeq" id="XP_066916187.1">
    <property type="nucleotide sequence ID" value="XM_067060086.1"/>
</dbReference>
<dbReference type="GO" id="GO:0043122">
    <property type="term" value="P:regulation of canonical NF-kappaB signal transduction"/>
    <property type="evidence" value="ECO:0007669"/>
    <property type="project" value="TreeGrafter"/>
</dbReference>
<feature type="compositionally biased region" description="Polar residues" evidence="1">
    <location>
        <begin position="40"/>
        <end position="62"/>
    </location>
</feature>
<feature type="region of interest" description="Disordered" evidence="1">
    <location>
        <begin position="113"/>
        <end position="161"/>
    </location>
</feature>
<dbReference type="SUPFAM" id="SSF49599">
    <property type="entry name" value="TRAF domain-like"/>
    <property type="match status" value="1"/>
</dbReference>
<dbReference type="InterPro" id="IPR008974">
    <property type="entry name" value="TRAF-like"/>
</dbReference>
<dbReference type="Proteomes" id="UP000594262">
    <property type="component" value="Unplaced"/>
</dbReference>
<feature type="compositionally biased region" description="Polar residues" evidence="1">
    <location>
        <begin position="150"/>
        <end position="161"/>
    </location>
</feature>
<accession>A0A7M5X3I9</accession>
<evidence type="ECO:0000259" key="2">
    <source>
        <dbReference type="PROSITE" id="PS50144"/>
    </source>
</evidence>
<dbReference type="OrthoDB" id="6499288at2759"/>
<dbReference type="EnsemblMetazoa" id="CLYHEMT016702.1">
    <property type="protein sequence ID" value="CLYHEMP016702.1"/>
    <property type="gene ID" value="CLYHEMG016702"/>
</dbReference>
<dbReference type="InterPro" id="IPR049342">
    <property type="entry name" value="TRAF1-6_MATH_dom"/>
</dbReference>
<feature type="domain" description="MATH" evidence="2">
    <location>
        <begin position="196"/>
        <end position="342"/>
    </location>
</feature>
<dbReference type="InterPro" id="IPR002083">
    <property type="entry name" value="MATH/TRAF_dom"/>
</dbReference>
<dbReference type="AlphaFoldDB" id="A0A7M5X3I9"/>
<dbReference type="Pfam" id="PF21355">
    <property type="entry name" value="TRAF-mep_MATH"/>
    <property type="match status" value="1"/>
</dbReference>
<dbReference type="GeneID" id="136803361"/>
<dbReference type="Gene3D" id="2.60.210.10">
    <property type="entry name" value="Apoptosis, Tumor Necrosis Factor Receptor Associated Protein 2, Chain A"/>
    <property type="match status" value="1"/>
</dbReference>